<dbReference type="PANTHER" id="PTHR44688">
    <property type="entry name" value="DNA-BINDING TRANSCRIPTIONAL ACTIVATOR DEVR_DOSR"/>
    <property type="match status" value="1"/>
</dbReference>
<dbReference type="PANTHER" id="PTHR44688:SF16">
    <property type="entry name" value="DNA-BINDING TRANSCRIPTIONAL ACTIVATOR DEVR_DOSR"/>
    <property type="match status" value="1"/>
</dbReference>
<dbReference type="CDD" id="cd06170">
    <property type="entry name" value="LuxR_C_like"/>
    <property type="match status" value="1"/>
</dbReference>
<dbReference type="SMART" id="SM00421">
    <property type="entry name" value="HTH_LUXR"/>
    <property type="match status" value="1"/>
</dbReference>
<dbReference type="RefSeq" id="WP_160943082.1">
    <property type="nucleotide sequence ID" value="NZ_CP063310.1"/>
</dbReference>
<dbReference type="Gene3D" id="1.10.10.10">
    <property type="entry name" value="Winged helix-like DNA-binding domain superfamily/Winged helix DNA-binding domain"/>
    <property type="match status" value="1"/>
</dbReference>
<gene>
    <name evidence="4" type="ORF">GS424_005430</name>
</gene>
<dbReference type="Proteomes" id="UP000478463">
    <property type="component" value="Chromosome"/>
</dbReference>
<sequence length="515" mass="55206">MAHSADGQQDARGLSAFLARHVPLFSINFLGLVAVRIWIQADLYDRYTSTDSGIITIAANLLRAMLILIMLAIIARRGFSVKAQSALSLVSAAAMTAASALFLLESVYPSQTLVAAACAFAGFGIIWGGGMWMSFYVRLRPAEALLYAFLSLAASSFLGLFLGIVPENVALLVAILMPTLSCIAFRRAQALLDAREGREEPLEHGERGDAADRAYDREPRTTFVRLLAGVALFNLALGVARGFPSGASIELPLAFQALHQFGAAALSLGVIGWALVRGRSLRFSSLWNIAVTLVVAGVLALAAMSEPLAPFGAMLIAAANTFSLGLLWYSCYDVARHSSWAPYAILGLGWVAHILPRELGRALIWVAEPHSAAAVGITTAIVLLLAISMALLLGDSIPRTRPLFADFRTRGGGIASSIAAHAQAVRGEGGAAVESDVAGDTLTRQLERLKQRYFLTERECEVVALLARGRSKTAIGEKLFLSENTVKTYVKNVYAKLDVHTKQELLDRIDEQPVG</sequence>
<evidence type="ECO:0000256" key="2">
    <source>
        <dbReference type="ARBA" id="ARBA00023125"/>
    </source>
</evidence>
<dbReference type="Pfam" id="PF00196">
    <property type="entry name" value="GerE"/>
    <property type="match status" value="1"/>
</dbReference>
<keyword evidence="3" id="KW-0804">Transcription</keyword>
<evidence type="ECO:0000256" key="3">
    <source>
        <dbReference type="ARBA" id="ARBA00023163"/>
    </source>
</evidence>
<dbReference type="InterPro" id="IPR016032">
    <property type="entry name" value="Sig_transdc_resp-reg_C-effctor"/>
</dbReference>
<dbReference type="InterPro" id="IPR000792">
    <property type="entry name" value="Tscrpt_reg_LuxR_C"/>
</dbReference>
<dbReference type="AlphaFoldDB" id="A0A6L7IVZ5"/>
<evidence type="ECO:0000313" key="4">
    <source>
        <dbReference type="EMBL" id="QOS69289.1"/>
    </source>
</evidence>
<evidence type="ECO:0000313" key="5">
    <source>
        <dbReference type="Proteomes" id="UP000478463"/>
    </source>
</evidence>
<organism evidence="4 5">
    <name type="scientific">Eggerthella guodeyinii</name>
    <dbReference type="NCBI Taxonomy" id="2690837"/>
    <lineage>
        <taxon>Bacteria</taxon>
        <taxon>Bacillati</taxon>
        <taxon>Actinomycetota</taxon>
        <taxon>Coriobacteriia</taxon>
        <taxon>Eggerthellales</taxon>
        <taxon>Eggerthellaceae</taxon>
        <taxon>Eggerthella</taxon>
    </lineage>
</organism>
<dbReference type="InterPro" id="IPR036388">
    <property type="entry name" value="WH-like_DNA-bd_sf"/>
</dbReference>
<evidence type="ECO:0000256" key="1">
    <source>
        <dbReference type="ARBA" id="ARBA00023015"/>
    </source>
</evidence>
<accession>A0A6L7IVZ5</accession>
<reference evidence="4 5" key="1">
    <citation type="submission" date="2020-10" db="EMBL/GenBank/DDBJ databases">
        <title>Eggerthella sp. nov., isolated from human feces.</title>
        <authorList>
            <person name="Yajun G."/>
        </authorList>
    </citation>
    <scope>NUCLEOTIDE SEQUENCE [LARGE SCALE GENOMIC DNA]</scope>
    <source>
        <strain evidence="4 5">HF-1101</strain>
    </source>
</reference>
<dbReference type="SUPFAM" id="SSF46894">
    <property type="entry name" value="C-terminal effector domain of the bipartite response regulators"/>
    <property type="match status" value="1"/>
</dbReference>
<dbReference type="EMBL" id="CP063310">
    <property type="protein sequence ID" value="QOS69289.1"/>
    <property type="molecule type" value="Genomic_DNA"/>
</dbReference>
<keyword evidence="2" id="KW-0238">DNA-binding</keyword>
<keyword evidence="1" id="KW-0805">Transcription regulation</keyword>
<dbReference type="PROSITE" id="PS50043">
    <property type="entry name" value="HTH_LUXR_2"/>
    <property type="match status" value="1"/>
</dbReference>
<protein>
    <submittedName>
        <fullName evidence="4">Response regulator transcription factor</fullName>
    </submittedName>
</protein>
<dbReference type="PRINTS" id="PR00038">
    <property type="entry name" value="HTHLUXR"/>
</dbReference>
<dbReference type="GO" id="GO:0003677">
    <property type="term" value="F:DNA binding"/>
    <property type="evidence" value="ECO:0007669"/>
    <property type="project" value="UniProtKB-KW"/>
</dbReference>
<dbReference type="GO" id="GO:0006355">
    <property type="term" value="P:regulation of DNA-templated transcription"/>
    <property type="evidence" value="ECO:0007669"/>
    <property type="project" value="InterPro"/>
</dbReference>
<name>A0A6L7IVZ5_9ACTN</name>
<dbReference type="KEGG" id="egd:GS424_005430"/>
<proteinExistence type="predicted"/>